<evidence type="ECO:0000313" key="3">
    <source>
        <dbReference type="Proteomes" id="UP000314294"/>
    </source>
</evidence>
<organism evidence="2 3">
    <name type="scientific">Liparis tanakae</name>
    <name type="common">Tanaka's snailfish</name>
    <dbReference type="NCBI Taxonomy" id="230148"/>
    <lineage>
        <taxon>Eukaryota</taxon>
        <taxon>Metazoa</taxon>
        <taxon>Chordata</taxon>
        <taxon>Craniata</taxon>
        <taxon>Vertebrata</taxon>
        <taxon>Euteleostomi</taxon>
        <taxon>Actinopterygii</taxon>
        <taxon>Neopterygii</taxon>
        <taxon>Teleostei</taxon>
        <taxon>Neoteleostei</taxon>
        <taxon>Acanthomorphata</taxon>
        <taxon>Eupercaria</taxon>
        <taxon>Perciformes</taxon>
        <taxon>Cottioidei</taxon>
        <taxon>Cottales</taxon>
        <taxon>Liparidae</taxon>
        <taxon>Liparis</taxon>
    </lineage>
</organism>
<feature type="region of interest" description="Disordered" evidence="1">
    <location>
        <begin position="43"/>
        <end position="67"/>
    </location>
</feature>
<dbReference type="Proteomes" id="UP000314294">
    <property type="component" value="Unassembled WGS sequence"/>
</dbReference>
<protein>
    <submittedName>
        <fullName evidence="2">Uncharacterized protein</fullName>
    </submittedName>
</protein>
<gene>
    <name evidence="2" type="ORF">EYF80_020725</name>
</gene>
<comment type="caution">
    <text evidence="2">The sequence shown here is derived from an EMBL/GenBank/DDBJ whole genome shotgun (WGS) entry which is preliminary data.</text>
</comment>
<proteinExistence type="predicted"/>
<sequence length="293" mass="31466">MMGGCSANTRTFHMSTTKYGRAVYELGTGRKSGDDVYKREITSLHPRRHPEQQSKRTQNSAPHGPSSCTLYAHIPETKHFFPGYIYQAERSRRSHVELLEGLKALSEVIPQIYSGEGEITSKNEVLAEAHCERIHCHRASRGKSLDLYETLPFPAEDLGVTYEACEAQLCDLGEENKLLLASVPLVNHRRLRGAGEDEVRLPSNIEELHMCVAMPGVKGLVGVEAIAVPAINAGGACLGAVGHDKVPLIIQLEGSDGIGSDAERPDGWAAANATQQAAGGGAIAGSCMLLAIS</sequence>
<reference evidence="2 3" key="1">
    <citation type="submission" date="2019-03" db="EMBL/GenBank/DDBJ databases">
        <title>First draft genome of Liparis tanakae, snailfish: a comprehensive survey of snailfish specific genes.</title>
        <authorList>
            <person name="Kim W."/>
            <person name="Song I."/>
            <person name="Jeong J.-H."/>
            <person name="Kim D."/>
            <person name="Kim S."/>
            <person name="Ryu S."/>
            <person name="Song J.Y."/>
            <person name="Lee S.K."/>
        </authorList>
    </citation>
    <scope>NUCLEOTIDE SEQUENCE [LARGE SCALE GENOMIC DNA]</scope>
    <source>
        <tissue evidence="2">Muscle</tissue>
    </source>
</reference>
<evidence type="ECO:0000256" key="1">
    <source>
        <dbReference type="SAM" id="MobiDB-lite"/>
    </source>
</evidence>
<name>A0A4Z2HVU2_9TELE</name>
<evidence type="ECO:0000313" key="2">
    <source>
        <dbReference type="EMBL" id="TNN69022.1"/>
    </source>
</evidence>
<feature type="compositionally biased region" description="Polar residues" evidence="1">
    <location>
        <begin position="55"/>
        <end position="67"/>
    </location>
</feature>
<keyword evidence="3" id="KW-1185">Reference proteome</keyword>
<dbReference type="AlphaFoldDB" id="A0A4Z2HVU2"/>
<accession>A0A4Z2HVU2</accession>
<dbReference type="EMBL" id="SRLO01000181">
    <property type="protein sequence ID" value="TNN69022.1"/>
    <property type="molecule type" value="Genomic_DNA"/>
</dbReference>